<accession>A0A5C8PDW0</accession>
<dbReference type="Pfam" id="PF13717">
    <property type="entry name" value="Zn_ribbon_4"/>
    <property type="match status" value="1"/>
</dbReference>
<dbReference type="Proteomes" id="UP000321638">
    <property type="component" value="Unassembled WGS sequence"/>
</dbReference>
<dbReference type="EMBL" id="VDUZ01000045">
    <property type="protein sequence ID" value="TXL71325.1"/>
    <property type="molecule type" value="Genomic_DNA"/>
</dbReference>
<keyword evidence="5" id="KW-1185">Reference proteome</keyword>
<evidence type="ECO:0000256" key="2">
    <source>
        <dbReference type="SAM" id="Phobius"/>
    </source>
</evidence>
<protein>
    <recommendedName>
        <fullName evidence="3">Zinc finger/thioredoxin putative domain-containing protein</fullName>
    </recommendedName>
</protein>
<dbReference type="NCBIfam" id="TIGR02098">
    <property type="entry name" value="MJ0042_CXXC"/>
    <property type="match status" value="1"/>
</dbReference>
<dbReference type="OrthoDB" id="7159357at2"/>
<gene>
    <name evidence="4" type="ORF">FHP25_30650</name>
</gene>
<dbReference type="NCBIfam" id="NF038353">
    <property type="entry name" value="FxLYD_dom"/>
    <property type="match status" value="1"/>
</dbReference>
<evidence type="ECO:0000256" key="1">
    <source>
        <dbReference type="SAM" id="MobiDB-lite"/>
    </source>
</evidence>
<dbReference type="RefSeq" id="WP_147850813.1">
    <property type="nucleotide sequence ID" value="NZ_VDUZ01000045.1"/>
</dbReference>
<feature type="compositionally biased region" description="Pro residues" evidence="1">
    <location>
        <begin position="48"/>
        <end position="60"/>
    </location>
</feature>
<name>A0A5C8PDW0_9HYPH</name>
<feature type="transmembrane region" description="Helical" evidence="2">
    <location>
        <begin position="94"/>
        <end position="115"/>
    </location>
</feature>
<dbReference type="InterPro" id="IPR011723">
    <property type="entry name" value="Znf/thioredoxin_put"/>
</dbReference>
<organism evidence="4 5">
    <name type="scientific">Vineibacter terrae</name>
    <dbReference type="NCBI Taxonomy" id="2586908"/>
    <lineage>
        <taxon>Bacteria</taxon>
        <taxon>Pseudomonadati</taxon>
        <taxon>Pseudomonadota</taxon>
        <taxon>Alphaproteobacteria</taxon>
        <taxon>Hyphomicrobiales</taxon>
        <taxon>Vineibacter</taxon>
    </lineage>
</organism>
<sequence length="213" mass="22295">MQLTCPNCSARYLVDPAAIGPTGRTVQCFRCGFKWQARVPAGLSAPDVMPPTPAPAPQPAAEPDAIPDFTIEPPSQAGTSLVPVIPPDPGMPTWLKAVLGALIVLALACGAAYLLHDRIFTTLAIDQQTSTISRIAAADGKSTLIVTGEIVNVGRGEAAARHVRLMFKDDQGKLIAERTVAIVTGRIPPNGRARFEARIEDAPAASAVEVAAD</sequence>
<comment type="caution">
    <text evidence="4">The sequence shown here is derived from an EMBL/GenBank/DDBJ whole genome shotgun (WGS) entry which is preliminary data.</text>
</comment>
<evidence type="ECO:0000313" key="5">
    <source>
        <dbReference type="Proteomes" id="UP000321638"/>
    </source>
</evidence>
<feature type="region of interest" description="Disordered" evidence="1">
    <location>
        <begin position="44"/>
        <end position="72"/>
    </location>
</feature>
<evidence type="ECO:0000259" key="3">
    <source>
        <dbReference type="Pfam" id="PF13717"/>
    </source>
</evidence>
<keyword evidence="2" id="KW-1133">Transmembrane helix</keyword>
<dbReference type="AlphaFoldDB" id="A0A5C8PDW0"/>
<evidence type="ECO:0000313" key="4">
    <source>
        <dbReference type="EMBL" id="TXL71325.1"/>
    </source>
</evidence>
<dbReference type="InterPro" id="IPR047676">
    <property type="entry name" value="FxLYD_dom"/>
</dbReference>
<proteinExistence type="predicted"/>
<keyword evidence="2" id="KW-0472">Membrane</keyword>
<keyword evidence="2" id="KW-0812">Transmembrane</keyword>
<feature type="domain" description="Zinc finger/thioredoxin putative" evidence="3">
    <location>
        <begin position="1"/>
        <end position="35"/>
    </location>
</feature>
<reference evidence="4 5" key="1">
    <citation type="submission" date="2019-06" db="EMBL/GenBank/DDBJ databases">
        <title>New taxonomy in bacterial strain CC-CFT640, isolated from vineyard.</title>
        <authorList>
            <person name="Lin S.-Y."/>
            <person name="Tsai C.-F."/>
            <person name="Young C.-C."/>
        </authorList>
    </citation>
    <scope>NUCLEOTIDE SEQUENCE [LARGE SCALE GENOMIC DNA]</scope>
    <source>
        <strain evidence="4 5">CC-CFT640</strain>
    </source>
</reference>